<reference evidence="13 14" key="1">
    <citation type="submission" date="2018-05" db="EMBL/GenBank/DDBJ databases">
        <title>Genomic Encyclopedia of Type Strains, Phase IV (KMG-IV): sequencing the most valuable type-strain genomes for metagenomic binning, comparative biology and taxonomic classification.</title>
        <authorList>
            <person name="Goeker M."/>
        </authorList>
    </citation>
    <scope>NUCLEOTIDE SEQUENCE [LARGE SCALE GENOMIC DNA]</scope>
    <source>
        <strain evidence="13 14">JC118</strain>
    </source>
</reference>
<sequence>MLYQLTNQLHEIDINQIEPNTRLIACFTHQQALDVKLPIDLTTLIAQPLSRFCKAEVHADCMIAAFSIPDTTFHKKKQFLLGIWNEMLVFIDDTHTAEAILKTLAETRQWKEPQLGRLVYDFLEMLVLDHPQKLETLENQIAGLEEDVFKGTLNRFNHQMIAIRKEVTALSHTYRQLDDLTMELIENENDFFNDHELRFLKLFSNRINRLREETLTLREYSMQVREVYQAQLDLRQNEIMKVLTVITAIFMPLTLIAGWYGMNFINMPELTWQYGYPMIILCSILIILFCIWLFKKKRFL</sequence>
<evidence type="ECO:0000256" key="5">
    <source>
        <dbReference type="ARBA" id="ARBA00022692"/>
    </source>
</evidence>
<dbReference type="Pfam" id="PF01544">
    <property type="entry name" value="CorA"/>
    <property type="match status" value="1"/>
</dbReference>
<evidence type="ECO:0000256" key="3">
    <source>
        <dbReference type="ARBA" id="ARBA00022448"/>
    </source>
</evidence>
<evidence type="ECO:0000256" key="4">
    <source>
        <dbReference type="ARBA" id="ARBA00022475"/>
    </source>
</evidence>
<keyword evidence="3" id="KW-0813">Transport</keyword>
<dbReference type="GO" id="GO:0005886">
    <property type="term" value="C:plasma membrane"/>
    <property type="evidence" value="ECO:0007669"/>
    <property type="project" value="UniProtKB-SubCell"/>
</dbReference>
<dbReference type="GO" id="GO:0015095">
    <property type="term" value="F:magnesium ion transmembrane transporter activity"/>
    <property type="evidence" value="ECO:0007669"/>
    <property type="project" value="TreeGrafter"/>
</dbReference>
<comment type="catalytic activity">
    <reaction evidence="10">
        <text>Mg(2+)(in) = Mg(2+)(out)</text>
        <dbReference type="Rhea" id="RHEA:29827"/>
        <dbReference type="ChEBI" id="CHEBI:18420"/>
    </reaction>
</comment>
<evidence type="ECO:0000256" key="2">
    <source>
        <dbReference type="ARBA" id="ARBA00009765"/>
    </source>
</evidence>
<evidence type="ECO:0000256" key="9">
    <source>
        <dbReference type="ARBA" id="ARBA00023136"/>
    </source>
</evidence>
<dbReference type="PANTHER" id="PTHR46494">
    <property type="entry name" value="CORA FAMILY METAL ION TRANSPORTER (EUROFUNG)"/>
    <property type="match status" value="1"/>
</dbReference>
<dbReference type="FunFam" id="1.20.58.340:FF:000004">
    <property type="entry name" value="Magnesium transport protein CorA"/>
    <property type="match status" value="1"/>
</dbReference>
<keyword evidence="4" id="KW-1003">Cell membrane</keyword>
<evidence type="ECO:0000256" key="10">
    <source>
        <dbReference type="ARBA" id="ARBA00034269"/>
    </source>
</evidence>
<dbReference type="InterPro" id="IPR002523">
    <property type="entry name" value="MgTranspt_CorA/ZnTranspt_ZntB"/>
</dbReference>
<dbReference type="EMBL" id="QJKH01000003">
    <property type="protein sequence ID" value="PXX80468.1"/>
    <property type="molecule type" value="Genomic_DNA"/>
</dbReference>
<dbReference type="RefSeq" id="WP_022938421.1">
    <property type="nucleotide sequence ID" value="NZ_CABKRQ010000005.1"/>
</dbReference>
<evidence type="ECO:0000256" key="7">
    <source>
        <dbReference type="ARBA" id="ARBA00022989"/>
    </source>
</evidence>
<evidence type="ECO:0000256" key="6">
    <source>
        <dbReference type="ARBA" id="ARBA00022842"/>
    </source>
</evidence>
<name>A0A318KUE3_9FIRM</name>
<gene>
    <name evidence="13" type="ORF">DES51_10359</name>
</gene>
<feature type="transmembrane region" description="Helical" evidence="12">
    <location>
        <begin position="274"/>
        <end position="294"/>
    </location>
</feature>
<evidence type="ECO:0000256" key="11">
    <source>
        <dbReference type="ARBA" id="ARBA00045497"/>
    </source>
</evidence>
<protein>
    <submittedName>
        <fullName evidence="13">Magnesium transporter</fullName>
    </submittedName>
</protein>
<evidence type="ECO:0000313" key="14">
    <source>
        <dbReference type="Proteomes" id="UP000247612"/>
    </source>
</evidence>
<keyword evidence="9 12" id="KW-0472">Membrane</keyword>
<dbReference type="STRING" id="1034346.GCA_000313565_02118"/>
<evidence type="ECO:0000256" key="8">
    <source>
        <dbReference type="ARBA" id="ARBA00023065"/>
    </source>
</evidence>
<keyword evidence="6" id="KW-0460">Magnesium</keyword>
<comment type="subcellular location">
    <subcellularLocation>
        <location evidence="1">Cell membrane</location>
        <topology evidence="1">Multi-pass membrane protein</topology>
    </subcellularLocation>
</comment>
<evidence type="ECO:0000256" key="12">
    <source>
        <dbReference type="SAM" id="Phobius"/>
    </source>
</evidence>
<dbReference type="InterPro" id="IPR045861">
    <property type="entry name" value="CorA_cytoplasmic_dom"/>
</dbReference>
<keyword evidence="7 12" id="KW-1133">Transmembrane helix</keyword>
<dbReference type="GO" id="GO:0050897">
    <property type="term" value="F:cobalt ion binding"/>
    <property type="evidence" value="ECO:0007669"/>
    <property type="project" value="TreeGrafter"/>
</dbReference>
<keyword evidence="5 12" id="KW-0812">Transmembrane</keyword>
<dbReference type="SUPFAM" id="SSF143865">
    <property type="entry name" value="CorA soluble domain-like"/>
    <property type="match status" value="1"/>
</dbReference>
<dbReference type="SUPFAM" id="SSF144083">
    <property type="entry name" value="Magnesium transport protein CorA, transmembrane region"/>
    <property type="match status" value="1"/>
</dbReference>
<evidence type="ECO:0000256" key="1">
    <source>
        <dbReference type="ARBA" id="ARBA00004651"/>
    </source>
</evidence>
<dbReference type="CDD" id="cd12826">
    <property type="entry name" value="EcCorA_ZntB-like_u1"/>
    <property type="match status" value="1"/>
</dbReference>
<proteinExistence type="inferred from homology"/>
<dbReference type="AlphaFoldDB" id="A0A318KUE3"/>
<comment type="similarity">
    <text evidence="2">Belongs to the CorA metal ion transporter (MIT) (TC 1.A.35) family.</text>
</comment>
<dbReference type="PANTHER" id="PTHR46494:SF1">
    <property type="entry name" value="CORA FAMILY METAL ION TRANSPORTER (EUROFUNG)"/>
    <property type="match status" value="1"/>
</dbReference>
<evidence type="ECO:0000313" key="13">
    <source>
        <dbReference type="EMBL" id="PXX80468.1"/>
    </source>
</evidence>
<dbReference type="GO" id="GO:0000287">
    <property type="term" value="F:magnesium ion binding"/>
    <property type="evidence" value="ECO:0007669"/>
    <property type="project" value="TreeGrafter"/>
</dbReference>
<keyword evidence="8" id="KW-0406">Ion transport</keyword>
<dbReference type="Proteomes" id="UP000247612">
    <property type="component" value="Unassembled WGS sequence"/>
</dbReference>
<comment type="caution">
    <text evidence="13">The sequence shown here is derived from an EMBL/GenBank/DDBJ whole genome shotgun (WGS) entry which is preliminary data.</text>
</comment>
<comment type="function">
    <text evidence="11">Mediates influx of magnesium ions. Alternates between open and closed states. Activated by low cytoplasmic Mg(2+) levels. Inactive when cytoplasmic Mg(2+) levels are high.</text>
</comment>
<keyword evidence="14" id="KW-1185">Reference proteome</keyword>
<dbReference type="GO" id="GO:0015087">
    <property type="term" value="F:cobalt ion transmembrane transporter activity"/>
    <property type="evidence" value="ECO:0007669"/>
    <property type="project" value="TreeGrafter"/>
</dbReference>
<dbReference type="Gene3D" id="1.20.58.340">
    <property type="entry name" value="Magnesium transport protein CorA, transmembrane region"/>
    <property type="match status" value="2"/>
</dbReference>
<organism evidence="13 14">
    <name type="scientific">Dielma fastidiosa</name>
    <dbReference type="NCBI Taxonomy" id="1034346"/>
    <lineage>
        <taxon>Bacteria</taxon>
        <taxon>Bacillati</taxon>
        <taxon>Bacillota</taxon>
        <taxon>Erysipelotrichia</taxon>
        <taxon>Erysipelotrichales</taxon>
        <taxon>Erysipelotrichaceae</taxon>
        <taxon>Dielma</taxon>
    </lineage>
</organism>
<accession>A0A318KUE3</accession>
<dbReference type="GeneID" id="94441409"/>
<dbReference type="InterPro" id="IPR045863">
    <property type="entry name" value="CorA_TM1_TM2"/>
</dbReference>
<feature type="transmembrane region" description="Helical" evidence="12">
    <location>
        <begin position="242"/>
        <end position="262"/>
    </location>
</feature>